<keyword evidence="4" id="KW-0949">S-adenosyl-L-methionine</keyword>
<sequence>MTKSQKRSVNGLLKTANTRGEKIKRLKDIVVVVGYPPIKSAKGVPLLSQNRQFQYFNAATYIYPMVPAYAASNLQHKGYKVYWMDGISERKEYDVWIEELKKSKADYLLVETKSPIVKTHWKQINDLKEKLPNLKLIWVGDHVTYIPLELFENSNVDYAITGGDYDFVIVNLLNHIYKGEELEGGVYWRSTNKDVKAKPTASNTLKNGTTVHNSGSTSLRHNLDDLPFVDRDLTRWELYAYENGNYKYTPATYMYSGRDCWWNRCTFCVWDHTINPLGSYRSFSPERLFAEVKHVVDKYGVKEIFDDAGTMFIGPKLKRFCELLIESGYNKKVRYGCNMRFNALNQEYYDLLGKARFRFILYGMESGNQRTLDKLDKGTKEVDAINGPRMARKAGLDPHITIMLGYPWETYKEAQRTIAIAKYAFKKGYYETMQATIVIPYPGTPLYQECKEKGWLLTDDYDKFDMRQSVMKTPFPVKKIYELEQDLYSAFMTPQYIFRKLAGIRSFHDFKYLFYMGWKLIGHLLDFDPNQTKVSWRSPKFWKNAYKKLSKHFFSPKTSVDAEKSAIRLADSAVNL</sequence>
<dbReference type="InterPro" id="IPR007197">
    <property type="entry name" value="rSAM"/>
</dbReference>
<dbReference type="InterPro" id="IPR034466">
    <property type="entry name" value="Methyltransferase_Class_B"/>
</dbReference>
<dbReference type="SFLD" id="SFLDS00029">
    <property type="entry name" value="Radical_SAM"/>
    <property type="match status" value="1"/>
</dbReference>
<dbReference type="PANTHER" id="PTHR43409:SF7">
    <property type="entry name" value="BLL1977 PROTEIN"/>
    <property type="match status" value="1"/>
</dbReference>
<gene>
    <name evidence="9" type="ORF">A3B50_00970</name>
</gene>
<dbReference type="EMBL" id="MGAQ01000010">
    <property type="protein sequence ID" value="OGK50833.1"/>
    <property type="molecule type" value="Genomic_DNA"/>
</dbReference>
<dbReference type="SFLD" id="SFLDG01082">
    <property type="entry name" value="B12-binding_domain_containing"/>
    <property type="match status" value="1"/>
</dbReference>
<dbReference type="Gene3D" id="3.80.30.20">
    <property type="entry name" value="tm_1862 like domain"/>
    <property type="match status" value="1"/>
</dbReference>
<keyword evidence="7" id="KW-0411">Iron-sulfur</keyword>
<dbReference type="AlphaFoldDB" id="A0A1F7J5F0"/>
<evidence type="ECO:0000256" key="2">
    <source>
        <dbReference type="ARBA" id="ARBA00022603"/>
    </source>
</evidence>
<keyword evidence="6" id="KW-0408">Iron</keyword>
<evidence type="ECO:0000313" key="9">
    <source>
        <dbReference type="EMBL" id="OGK50833.1"/>
    </source>
</evidence>
<evidence type="ECO:0000313" key="10">
    <source>
        <dbReference type="Proteomes" id="UP000178558"/>
    </source>
</evidence>
<organism evidence="9 10">
    <name type="scientific">Candidatus Roizmanbacteria bacterium RIFCSPLOWO2_01_FULL_40_42</name>
    <dbReference type="NCBI Taxonomy" id="1802066"/>
    <lineage>
        <taxon>Bacteria</taxon>
        <taxon>Candidatus Roizmaniibacteriota</taxon>
    </lineage>
</organism>
<evidence type="ECO:0000256" key="4">
    <source>
        <dbReference type="ARBA" id="ARBA00022691"/>
    </source>
</evidence>
<dbReference type="Gene3D" id="3.40.50.280">
    <property type="entry name" value="Cobalamin-binding domain"/>
    <property type="match status" value="1"/>
</dbReference>
<evidence type="ECO:0000256" key="1">
    <source>
        <dbReference type="ARBA" id="ARBA00001966"/>
    </source>
</evidence>
<proteinExistence type="predicted"/>
<keyword evidence="2" id="KW-0489">Methyltransferase</keyword>
<dbReference type="InterPro" id="IPR006638">
    <property type="entry name" value="Elp3/MiaA/NifB-like_rSAM"/>
</dbReference>
<dbReference type="GO" id="GO:0046872">
    <property type="term" value="F:metal ion binding"/>
    <property type="evidence" value="ECO:0007669"/>
    <property type="project" value="UniProtKB-KW"/>
</dbReference>
<keyword evidence="5" id="KW-0479">Metal-binding</keyword>
<evidence type="ECO:0000256" key="7">
    <source>
        <dbReference type="ARBA" id="ARBA00023014"/>
    </source>
</evidence>
<dbReference type="InterPro" id="IPR051198">
    <property type="entry name" value="BchE-like"/>
</dbReference>
<dbReference type="InterPro" id="IPR058240">
    <property type="entry name" value="rSAM_sf"/>
</dbReference>
<evidence type="ECO:0000259" key="8">
    <source>
        <dbReference type="PROSITE" id="PS51918"/>
    </source>
</evidence>
<dbReference type="SMART" id="SM00729">
    <property type="entry name" value="Elp3"/>
    <property type="match status" value="1"/>
</dbReference>
<dbReference type="PANTHER" id="PTHR43409">
    <property type="entry name" value="ANAEROBIC MAGNESIUM-PROTOPORPHYRIN IX MONOMETHYL ESTER CYCLASE-RELATED"/>
    <property type="match status" value="1"/>
</dbReference>
<keyword evidence="3" id="KW-0808">Transferase</keyword>
<comment type="caution">
    <text evidence="9">The sequence shown here is derived from an EMBL/GenBank/DDBJ whole genome shotgun (WGS) entry which is preliminary data.</text>
</comment>
<reference evidence="9 10" key="1">
    <citation type="journal article" date="2016" name="Nat. Commun.">
        <title>Thousands of microbial genomes shed light on interconnected biogeochemical processes in an aquifer system.</title>
        <authorList>
            <person name="Anantharaman K."/>
            <person name="Brown C.T."/>
            <person name="Hug L.A."/>
            <person name="Sharon I."/>
            <person name="Castelle C.J."/>
            <person name="Probst A.J."/>
            <person name="Thomas B.C."/>
            <person name="Singh A."/>
            <person name="Wilkins M.J."/>
            <person name="Karaoz U."/>
            <person name="Brodie E.L."/>
            <person name="Williams K.H."/>
            <person name="Hubbard S.S."/>
            <person name="Banfield J.F."/>
        </authorList>
    </citation>
    <scope>NUCLEOTIDE SEQUENCE [LARGE SCALE GENOMIC DNA]</scope>
</reference>
<evidence type="ECO:0000256" key="3">
    <source>
        <dbReference type="ARBA" id="ARBA00022679"/>
    </source>
</evidence>
<dbReference type="SUPFAM" id="SSF102114">
    <property type="entry name" value="Radical SAM enzymes"/>
    <property type="match status" value="1"/>
</dbReference>
<dbReference type="Pfam" id="PF04055">
    <property type="entry name" value="Radical_SAM"/>
    <property type="match status" value="1"/>
</dbReference>
<accession>A0A1F7J5F0</accession>
<dbReference type="InterPro" id="IPR023404">
    <property type="entry name" value="rSAM_horseshoe"/>
</dbReference>
<dbReference type="Proteomes" id="UP000178558">
    <property type="component" value="Unassembled WGS sequence"/>
</dbReference>
<dbReference type="GO" id="GO:0051539">
    <property type="term" value="F:4 iron, 4 sulfur cluster binding"/>
    <property type="evidence" value="ECO:0007669"/>
    <property type="project" value="UniProtKB-KW"/>
</dbReference>
<feature type="domain" description="Radical SAM core" evidence="8">
    <location>
        <begin position="246"/>
        <end position="476"/>
    </location>
</feature>
<dbReference type="GO" id="GO:0003824">
    <property type="term" value="F:catalytic activity"/>
    <property type="evidence" value="ECO:0007669"/>
    <property type="project" value="InterPro"/>
</dbReference>
<dbReference type="PROSITE" id="PS51918">
    <property type="entry name" value="RADICAL_SAM"/>
    <property type="match status" value="1"/>
</dbReference>
<comment type="cofactor">
    <cofactor evidence="1">
        <name>[4Fe-4S] cluster</name>
        <dbReference type="ChEBI" id="CHEBI:49883"/>
    </cofactor>
</comment>
<evidence type="ECO:0000256" key="6">
    <source>
        <dbReference type="ARBA" id="ARBA00023004"/>
    </source>
</evidence>
<name>A0A1F7J5F0_9BACT</name>
<protein>
    <recommendedName>
        <fullName evidence="8">Radical SAM core domain-containing protein</fullName>
    </recommendedName>
</protein>
<evidence type="ECO:0000256" key="5">
    <source>
        <dbReference type="ARBA" id="ARBA00022723"/>
    </source>
</evidence>
<dbReference type="SFLD" id="SFLDG01123">
    <property type="entry name" value="methyltransferase_(Class_B)"/>
    <property type="match status" value="1"/>
</dbReference>